<evidence type="ECO:0000256" key="6">
    <source>
        <dbReference type="ARBA" id="ARBA00023242"/>
    </source>
</evidence>
<organism evidence="12 13">
    <name type="scientific">Oopsacas minuta</name>
    <dbReference type="NCBI Taxonomy" id="111878"/>
    <lineage>
        <taxon>Eukaryota</taxon>
        <taxon>Metazoa</taxon>
        <taxon>Porifera</taxon>
        <taxon>Hexactinellida</taxon>
        <taxon>Hexasterophora</taxon>
        <taxon>Lyssacinosida</taxon>
        <taxon>Leucopsacidae</taxon>
        <taxon>Oopsacas</taxon>
    </lineage>
</organism>
<dbReference type="GO" id="GO:0003690">
    <property type="term" value="F:double-stranded DNA binding"/>
    <property type="evidence" value="ECO:0007669"/>
    <property type="project" value="TreeGrafter"/>
</dbReference>
<evidence type="ECO:0000256" key="5">
    <source>
        <dbReference type="ARBA" id="ARBA00023172"/>
    </source>
</evidence>
<keyword evidence="5" id="KW-0233">DNA recombination</keyword>
<dbReference type="Pfam" id="PF18517">
    <property type="entry name" value="LZ3wCH"/>
    <property type="match status" value="1"/>
</dbReference>
<comment type="caution">
    <text evidence="12">The sequence shown here is derived from an EMBL/GenBank/DDBJ whole genome shotgun (WGS) entry which is preliminary data.</text>
</comment>
<proteinExistence type="inferred from homology"/>
<dbReference type="GO" id="GO:0010774">
    <property type="term" value="P:meiotic strand invasion involved in reciprocal meiotic recombination"/>
    <property type="evidence" value="ECO:0007669"/>
    <property type="project" value="TreeGrafter"/>
</dbReference>
<evidence type="ECO:0000259" key="10">
    <source>
        <dbReference type="Pfam" id="PF07106"/>
    </source>
</evidence>
<keyword evidence="6" id="KW-0539">Nucleus</keyword>
<dbReference type="InterPro" id="IPR010776">
    <property type="entry name" value="Hop2_WH_dom"/>
</dbReference>
<evidence type="ECO:0000256" key="8">
    <source>
        <dbReference type="SAM" id="Coils"/>
    </source>
</evidence>
<accession>A0AAV7JLV1</accession>
<name>A0AAV7JLV1_9METZ</name>
<keyword evidence="7" id="KW-0469">Meiosis</keyword>
<dbReference type="InterPro" id="IPR036388">
    <property type="entry name" value="WH-like_DNA-bd_sf"/>
</dbReference>
<dbReference type="EMBL" id="JAKMXF010000321">
    <property type="protein sequence ID" value="KAI6649421.1"/>
    <property type="molecule type" value="Genomic_DNA"/>
</dbReference>
<dbReference type="AlphaFoldDB" id="A0AAV7JLV1"/>
<evidence type="ECO:0000313" key="13">
    <source>
        <dbReference type="Proteomes" id="UP001165289"/>
    </source>
</evidence>
<evidence type="ECO:0000256" key="7">
    <source>
        <dbReference type="ARBA" id="ARBA00023254"/>
    </source>
</evidence>
<dbReference type="GO" id="GO:0000794">
    <property type="term" value="C:condensed nuclear chromosome"/>
    <property type="evidence" value="ECO:0007669"/>
    <property type="project" value="TreeGrafter"/>
</dbReference>
<feature type="domain" description="Homologous-pairing protein 2 winged helix" evidence="10">
    <location>
        <begin position="10"/>
        <end position="67"/>
    </location>
</feature>
<protein>
    <recommendedName>
        <fullName evidence="3">Homologous-pairing protein 2 homolog</fullName>
    </recommendedName>
</protein>
<evidence type="ECO:0000259" key="11">
    <source>
        <dbReference type="Pfam" id="PF18517"/>
    </source>
</evidence>
<evidence type="ECO:0000256" key="3">
    <source>
        <dbReference type="ARBA" id="ARBA00016093"/>
    </source>
</evidence>
<evidence type="ECO:0000256" key="4">
    <source>
        <dbReference type="ARBA" id="ARBA00023054"/>
    </source>
</evidence>
<feature type="coiled-coil region" evidence="8">
    <location>
        <begin position="80"/>
        <end position="114"/>
    </location>
</feature>
<keyword evidence="4 8" id="KW-0175">Coiled coil</keyword>
<comment type="subcellular location">
    <subcellularLocation>
        <location evidence="1">Nucleus</location>
    </subcellularLocation>
</comment>
<dbReference type="GO" id="GO:0120230">
    <property type="term" value="F:recombinase activator activity"/>
    <property type="evidence" value="ECO:0007669"/>
    <property type="project" value="TreeGrafter"/>
</dbReference>
<dbReference type="InterPro" id="IPR040661">
    <property type="entry name" value="LZ3wCH"/>
</dbReference>
<dbReference type="Pfam" id="PF07106">
    <property type="entry name" value="WHD_TBPIP"/>
    <property type="match status" value="1"/>
</dbReference>
<comment type="similarity">
    <text evidence="2">Belongs to the HOP2 family.</text>
</comment>
<evidence type="ECO:0000313" key="12">
    <source>
        <dbReference type="EMBL" id="KAI6649421.1"/>
    </source>
</evidence>
<dbReference type="PANTHER" id="PTHR15938">
    <property type="entry name" value="TBP-1 INTERACTING PROTEIN"/>
    <property type="match status" value="1"/>
</dbReference>
<evidence type="ECO:0000256" key="1">
    <source>
        <dbReference type="ARBA" id="ARBA00004123"/>
    </source>
</evidence>
<feature type="region of interest" description="Disordered" evidence="9">
    <location>
        <begin position="143"/>
        <end position="170"/>
    </location>
</feature>
<feature type="compositionally biased region" description="Polar residues" evidence="9">
    <location>
        <begin position="143"/>
        <end position="152"/>
    </location>
</feature>
<dbReference type="GO" id="GO:0120231">
    <property type="term" value="C:DNA recombinase auxiliary factor complex"/>
    <property type="evidence" value="ECO:0007669"/>
    <property type="project" value="TreeGrafter"/>
</dbReference>
<feature type="domain" description="Leucine zipper with capping helix" evidence="11">
    <location>
        <begin position="149"/>
        <end position="205"/>
    </location>
</feature>
<dbReference type="GO" id="GO:0000709">
    <property type="term" value="P:meiotic joint molecule formation"/>
    <property type="evidence" value="ECO:0007669"/>
    <property type="project" value="TreeGrafter"/>
</dbReference>
<dbReference type="Gene3D" id="1.10.10.10">
    <property type="entry name" value="Winged helix-like DNA-binding domain superfamily/Winged helix DNA-binding domain"/>
    <property type="match status" value="1"/>
</dbReference>
<evidence type="ECO:0000256" key="9">
    <source>
        <dbReference type="SAM" id="MobiDB-lite"/>
    </source>
</evidence>
<dbReference type="PANTHER" id="PTHR15938:SF0">
    <property type="entry name" value="HOMOLOGOUS-PAIRING PROTEIN 2 HOMOLOG"/>
    <property type="match status" value="1"/>
</dbReference>
<gene>
    <name evidence="12" type="ORF">LOD99_11786</name>
</gene>
<dbReference type="Proteomes" id="UP001165289">
    <property type="component" value="Unassembled WGS sequence"/>
</dbReference>
<dbReference type="GO" id="GO:0007129">
    <property type="term" value="P:homologous chromosome pairing at meiosis"/>
    <property type="evidence" value="ECO:0007669"/>
    <property type="project" value="TreeGrafter"/>
</dbReference>
<evidence type="ECO:0000256" key="2">
    <source>
        <dbReference type="ARBA" id="ARBA00007922"/>
    </source>
</evidence>
<reference evidence="12 13" key="1">
    <citation type="journal article" date="2023" name="BMC Biol.">
        <title>The compact genome of the sponge Oopsacas minuta (Hexactinellida) is lacking key metazoan core genes.</title>
        <authorList>
            <person name="Santini S."/>
            <person name="Schenkelaars Q."/>
            <person name="Jourda C."/>
            <person name="Duchesne M."/>
            <person name="Belahbib H."/>
            <person name="Rocher C."/>
            <person name="Selva M."/>
            <person name="Riesgo A."/>
            <person name="Vervoort M."/>
            <person name="Leys S.P."/>
            <person name="Kodjabachian L."/>
            <person name="Le Bivic A."/>
            <person name="Borchiellini C."/>
            <person name="Claverie J.M."/>
            <person name="Renard E."/>
        </authorList>
    </citation>
    <scope>NUCLEOTIDE SEQUENCE [LARGE SCALE GENOMIC DNA]</scope>
    <source>
        <strain evidence="12">SPO-2</strain>
    </source>
</reference>
<keyword evidence="13" id="KW-1185">Reference proteome</keyword>
<sequence>MSKKELAEYQKVLAYLRKQNRPYNAQDITSNLNKEVGKTSVQRALDLYVTENKVKEKVYNKTKVYCIEQSTMPNLSDSEMKELDNEISNCEDKIQTLKGSIKALESEIKTVSNSLSLEDTKLKVKETIELCTDLETRLNTIKSSGGKQITPTEKSRIQKQHSGNIGHWKKRKRLASDMLDQILENYPKSKRELLDEIGIETDEEHNVKIPITK</sequence>